<sequence length="152" mass="17655">MQVIETKDATLVHEIMMDAFSEYADDPIPAGALNETLEQAEERLATIDRAYVLEDEGEALASVRFRQEDDYLYFYRLAVRRKARGKGYAKELIRVLEQEAEKLGLRAVRCNVRLMIASNIQLYKSLGYQEIQRREVERHGEIIVLVTMEKEQ</sequence>
<evidence type="ECO:0000259" key="3">
    <source>
        <dbReference type="PROSITE" id="PS51186"/>
    </source>
</evidence>
<organism evidence="4 5">
    <name type="scientific">Savagea serpentis</name>
    <dbReference type="NCBI Taxonomy" id="2785297"/>
    <lineage>
        <taxon>Bacteria</taxon>
        <taxon>Bacillati</taxon>
        <taxon>Bacillota</taxon>
        <taxon>Bacilli</taxon>
        <taxon>Bacillales</taxon>
        <taxon>Caryophanaceae</taxon>
        <taxon>Savagea</taxon>
    </lineage>
</organism>
<reference evidence="4" key="1">
    <citation type="submission" date="2020-11" db="EMBL/GenBank/DDBJ databases">
        <title>Multidrug resistant novel bacterium Savagea serpentis sp. nov., isolated from the scats of a vine snake (Ahaetulla nasuta).</title>
        <authorList>
            <person name="Venkata Ramana V."/>
            <person name="Vikas Patil S."/>
            <person name="Yogita Lugani V."/>
        </authorList>
    </citation>
    <scope>NUCLEOTIDE SEQUENCE</scope>
    <source>
        <strain evidence="4">SN6</strain>
    </source>
</reference>
<proteinExistence type="predicted"/>
<evidence type="ECO:0000313" key="4">
    <source>
        <dbReference type="EMBL" id="MBF4500895.1"/>
    </source>
</evidence>
<keyword evidence="5" id="KW-1185">Reference proteome</keyword>
<dbReference type="Proteomes" id="UP000622653">
    <property type="component" value="Unassembled WGS sequence"/>
</dbReference>
<dbReference type="SUPFAM" id="SSF55729">
    <property type="entry name" value="Acyl-CoA N-acyltransferases (Nat)"/>
    <property type="match status" value="1"/>
</dbReference>
<gene>
    <name evidence="4" type="ORF">IRY55_05900</name>
</gene>
<evidence type="ECO:0000313" key="5">
    <source>
        <dbReference type="Proteomes" id="UP000622653"/>
    </source>
</evidence>
<evidence type="ECO:0000256" key="2">
    <source>
        <dbReference type="ARBA" id="ARBA00023315"/>
    </source>
</evidence>
<dbReference type="GO" id="GO:0016747">
    <property type="term" value="F:acyltransferase activity, transferring groups other than amino-acyl groups"/>
    <property type="evidence" value="ECO:0007669"/>
    <property type="project" value="InterPro"/>
</dbReference>
<dbReference type="EMBL" id="JADKPV010000001">
    <property type="protein sequence ID" value="MBF4500895.1"/>
    <property type="molecule type" value="Genomic_DNA"/>
</dbReference>
<dbReference type="Pfam" id="PF00583">
    <property type="entry name" value="Acetyltransf_1"/>
    <property type="match status" value="1"/>
</dbReference>
<feature type="domain" description="N-acetyltransferase" evidence="3">
    <location>
        <begin position="1"/>
        <end position="149"/>
    </location>
</feature>
<protein>
    <submittedName>
        <fullName evidence="4">GNAT family N-acetyltransferase</fullName>
    </submittedName>
</protein>
<name>A0A8J7GAB7_9BACL</name>
<dbReference type="InterPro" id="IPR016181">
    <property type="entry name" value="Acyl_CoA_acyltransferase"/>
</dbReference>
<accession>A0A8J7GAB7</accession>
<dbReference type="Gene3D" id="3.40.630.30">
    <property type="match status" value="1"/>
</dbReference>
<dbReference type="PANTHER" id="PTHR43877:SF2">
    <property type="entry name" value="AMINOALKYLPHOSPHONATE N-ACETYLTRANSFERASE-RELATED"/>
    <property type="match status" value="1"/>
</dbReference>
<dbReference type="RefSeq" id="WP_194562309.1">
    <property type="nucleotide sequence ID" value="NZ_JADKPV010000001.1"/>
</dbReference>
<dbReference type="PROSITE" id="PS51186">
    <property type="entry name" value="GNAT"/>
    <property type="match status" value="1"/>
</dbReference>
<comment type="caution">
    <text evidence="4">The sequence shown here is derived from an EMBL/GenBank/DDBJ whole genome shotgun (WGS) entry which is preliminary data.</text>
</comment>
<keyword evidence="1" id="KW-0808">Transferase</keyword>
<dbReference type="AlphaFoldDB" id="A0A8J7GAB7"/>
<keyword evidence="2" id="KW-0012">Acyltransferase</keyword>
<dbReference type="PANTHER" id="PTHR43877">
    <property type="entry name" value="AMINOALKYLPHOSPHONATE N-ACETYLTRANSFERASE-RELATED-RELATED"/>
    <property type="match status" value="1"/>
</dbReference>
<dbReference type="InterPro" id="IPR000182">
    <property type="entry name" value="GNAT_dom"/>
</dbReference>
<dbReference type="InterPro" id="IPR050832">
    <property type="entry name" value="Bact_Acetyltransf"/>
</dbReference>
<evidence type="ECO:0000256" key="1">
    <source>
        <dbReference type="ARBA" id="ARBA00022679"/>
    </source>
</evidence>
<dbReference type="CDD" id="cd04301">
    <property type="entry name" value="NAT_SF"/>
    <property type="match status" value="1"/>
</dbReference>